<evidence type="ECO:0000259" key="3">
    <source>
        <dbReference type="Pfam" id="PF14432"/>
    </source>
</evidence>
<dbReference type="PANTHER" id="PTHR47926:SF347">
    <property type="entry name" value="PENTATRICOPEPTIDE REPEAT-CONTAINING PROTEIN"/>
    <property type="match status" value="1"/>
</dbReference>
<proteinExistence type="predicted"/>
<evidence type="ECO:0000256" key="1">
    <source>
        <dbReference type="ARBA" id="ARBA00022737"/>
    </source>
</evidence>
<keyword evidence="1" id="KW-0677">Repeat</keyword>
<dbReference type="Pfam" id="PF20431">
    <property type="entry name" value="E_motif"/>
    <property type="match status" value="1"/>
</dbReference>
<feature type="repeat" description="PPR" evidence="2">
    <location>
        <begin position="79"/>
        <end position="113"/>
    </location>
</feature>
<accession>A0A4Y7L142</accession>
<dbReference type="PANTHER" id="PTHR47926">
    <property type="entry name" value="PENTATRICOPEPTIDE REPEAT-CONTAINING PROTEIN"/>
    <property type="match status" value="1"/>
</dbReference>
<dbReference type="AlphaFoldDB" id="A0A4Y7L142"/>
<dbReference type="Gene3D" id="1.25.40.10">
    <property type="entry name" value="Tetratricopeptide repeat domain"/>
    <property type="match status" value="3"/>
</dbReference>
<keyword evidence="5" id="KW-1185">Reference proteome</keyword>
<name>A0A4Y7L142_PAPSO</name>
<dbReference type="PROSITE" id="PS51375">
    <property type="entry name" value="PPR"/>
    <property type="match status" value="4"/>
</dbReference>
<protein>
    <recommendedName>
        <fullName evidence="3">DYW domain-containing protein</fullName>
    </recommendedName>
</protein>
<dbReference type="InterPro" id="IPR046848">
    <property type="entry name" value="E_motif"/>
</dbReference>
<dbReference type="Pfam" id="PF01535">
    <property type="entry name" value="PPR"/>
    <property type="match status" value="4"/>
</dbReference>
<feature type="repeat" description="PPR" evidence="2">
    <location>
        <begin position="244"/>
        <end position="278"/>
    </location>
</feature>
<dbReference type="Gramene" id="RZC78886">
    <property type="protein sequence ID" value="RZC78886"/>
    <property type="gene ID" value="C5167_003105"/>
</dbReference>
<dbReference type="Proteomes" id="UP000316621">
    <property type="component" value="Chromosome 9"/>
</dbReference>
<dbReference type="OMA" id="IRTGLHQ"/>
<dbReference type="InterPro" id="IPR011990">
    <property type="entry name" value="TPR-like_helical_dom_sf"/>
</dbReference>
<feature type="repeat" description="PPR" evidence="2">
    <location>
        <begin position="180"/>
        <end position="216"/>
    </location>
</feature>
<dbReference type="InterPro" id="IPR002885">
    <property type="entry name" value="PPR_rpt"/>
</dbReference>
<dbReference type="InterPro" id="IPR046960">
    <property type="entry name" value="PPR_At4g14850-like_plant"/>
</dbReference>
<dbReference type="GO" id="GO:0003723">
    <property type="term" value="F:RNA binding"/>
    <property type="evidence" value="ECO:0007669"/>
    <property type="project" value="InterPro"/>
</dbReference>
<dbReference type="FunFam" id="1.25.40.10:FF:000470">
    <property type="entry name" value="Pentatricopeptide repeat-containing protein At5g66520"/>
    <property type="match status" value="1"/>
</dbReference>
<feature type="domain" description="DYW" evidence="3">
    <location>
        <begin position="505"/>
        <end position="597"/>
    </location>
</feature>
<dbReference type="NCBIfam" id="TIGR00756">
    <property type="entry name" value="PPR"/>
    <property type="match status" value="3"/>
</dbReference>
<organism evidence="4 5">
    <name type="scientific">Papaver somniferum</name>
    <name type="common">Opium poppy</name>
    <dbReference type="NCBI Taxonomy" id="3469"/>
    <lineage>
        <taxon>Eukaryota</taxon>
        <taxon>Viridiplantae</taxon>
        <taxon>Streptophyta</taxon>
        <taxon>Embryophyta</taxon>
        <taxon>Tracheophyta</taxon>
        <taxon>Spermatophyta</taxon>
        <taxon>Magnoliopsida</taxon>
        <taxon>Ranunculales</taxon>
        <taxon>Papaveraceae</taxon>
        <taxon>Papaveroideae</taxon>
        <taxon>Papaver</taxon>
    </lineage>
</organism>
<evidence type="ECO:0000313" key="4">
    <source>
        <dbReference type="EMBL" id="RZC78886.1"/>
    </source>
</evidence>
<dbReference type="GO" id="GO:0009451">
    <property type="term" value="P:RNA modification"/>
    <property type="evidence" value="ECO:0007669"/>
    <property type="project" value="InterPro"/>
</dbReference>
<dbReference type="FunFam" id="1.25.40.10:FF:000090">
    <property type="entry name" value="Pentatricopeptide repeat-containing protein, chloroplastic"/>
    <property type="match status" value="1"/>
</dbReference>
<feature type="repeat" description="PPR" evidence="2">
    <location>
        <begin position="323"/>
        <end position="357"/>
    </location>
</feature>
<dbReference type="EMBL" id="CM010723">
    <property type="protein sequence ID" value="RZC78886.1"/>
    <property type="molecule type" value="Genomic_DNA"/>
</dbReference>
<evidence type="ECO:0000256" key="2">
    <source>
        <dbReference type="PROSITE-ProRule" id="PRU00708"/>
    </source>
</evidence>
<evidence type="ECO:0000313" key="5">
    <source>
        <dbReference type="Proteomes" id="UP000316621"/>
    </source>
</evidence>
<reference evidence="4 5" key="1">
    <citation type="journal article" date="2018" name="Science">
        <title>The opium poppy genome and morphinan production.</title>
        <authorList>
            <person name="Guo L."/>
            <person name="Winzer T."/>
            <person name="Yang X."/>
            <person name="Li Y."/>
            <person name="Ning Z."/>
            <person name="He Z."/>
            <person name="Teodor R."/>
            <person name="Lu Y."/>
            <person name="Bowser T.A."/>
            <person name="Graham I.A."/>
            <person name="Ye K."/>
        </authorList>
    </citation>
    <scope>NUCLEOTIDE SEQUENCE [LARGE SCALE GENOMIC DNA]</scope>
    <source>
        <strain evidence="5">cv. HN1</strain>
        <tissue evidence="4">Leaves</tissue>
    </source>
</reference>
<dbReference type="GO" id="GO:0008270">
    <property type="term" value="F:zinc ion binding"/>
    <property type="evidence" value="ECO:0007669"/>
    <property type="project" value="InterPro"/>
</dbReference>
<dbReference type="InterPro" id="IPR032867">
    <property type="entry name" value="DYW_dom"/>
</dbReference>
<dbReference type="Pfam" id="PF14432">
    <property type="entry name" value="DYW_deaminase"/>
    <property type="match status" value="1"/>
</dbReference>
<sequence length="597" mass="68203">MGILKSLEELERVQRQQALVYLKNPTKISTKFLKALHVYLIRTGLHQSSFAIGNFIAHCSTLGTMDYANKLFNQMHEPATFFWNTMIRGFQKNQEPIKTLAFFSQMRAENIQPDHFTYPFVVRACANLQDIRRGKWVHGQLMKSCLVKDIYVATNLIEFYVSCGDVRIAHKVFDEMPVRDAVSWTAIMSGYVNQSGTDMKMAQRIFDEMPTKDVVAWNTMIAGYVKIGNMKLARILFDEAPIKDLLTHNTLLGGYAKHCETEVALWFFESMPEKDVVSWNSVIAGSVQNKRMLVPKLGLWKQGDGYIALKSAQRVFDLMSDRDVVTWNAMIIGFSMNGQSKKALDLFYRMLDEEVSPNEVTMIGVLCACTHTGMVDEGRNRFEKMQKQFGITPKLEHYGCMVDLLGRAGLLDEAYDFIQKMPLAPHIGVWGALLNSCKTYGNVELDEYATKHLFELDHEDGGYLTTMSNIYANAGRWNDVAKIHPRSNEIYEMIDEISKRLRAAGHIASTTEVFFDVENEEKERALFYHSEKLAIAFGLIATDKGSTIRIVKNLRVCVDCHSAIKLFSDIFDREIVVRDRCRFHHFKDGICSCGDYW</sequence>
<gene>
    <name evidence="4" type="ORF">C5167_003105</name>
</gene>
<dbReference type="Pfam" id="PF13041">
    <property type="entry name" value="PPR_2"/>
    <property type="match status" value="2"/>
</dbReference>